<feature type="transmembrane region" description="Helical" evidence="7">
    <location>
        <begin position="238"/>
        <end position="259"/>
    </location>
</feature>
<feature type="transmembrane region" description="Helical" evidence="7">
    <location>
        <begin position="65"/>
        <end position="92"/>
    </location>
</feature>
<dbReference type="GO" id="GO:0055085">
    <property type="term" value="P:transmembrane transport"/>
    <property type="evidence" value="ECO:0007669"/>
    <property type="project" value="InterPro"/>
</dbReference>
<name>A0A1B7XDK7_9BACT</name>
<proteinExistence type="inferred from homology"/>
<dbReference type="EMBL" id="JXMS01000011">
    <property type="protein sequence ID" value="OBQ52128.1"/>
    <property type="molecule type" value="Genomic_DNA"/>
</dbReference>
<feature type="transmembrane region" description="Helical" evidence="7">
    <location>
        <begin position="179"/>
        <end position="202"/>
    </location>
</feature>
<evidence type="ECO:0000256" key="5">
    <source>
        <dbReference type="ARBA" id="ARBA00022989"/>
    </source>
</evidence>
<comment type="caution">
    <text evidence="9">The sequence shown here is derived from an EMBL/GenBank/DDBJ whole genome shotgun (WGS) entry which is preliminary data.</text>
</comment>
<dbReference type="GO" id="GO:0005886">
    <property type="term" value="C:plasma membrane"/>
    <property type="evidence" value="ECO:0007669"/>
    <property type="project" value="UniProtKB-SubCell"/>
</dbReference>
<keyword evidence="2 7" id="KW-0813">Transport</keyword>
<feature type="transmembrane region" description="Helical" evidence="7">
    <location>
        <begin position="104"/>
        <end position="125"/>
    </location>
</feature>
<dbReference type="PROSITE" id="PS50928">
    <property type="entry name" value="ABC_TM1"/>
    <property type="match status" value="1"/>
</dbReference>
<keyword evidence="3" id="KW-1003">Cell membrane</keyword>
<comment type="similarity">
    <text evidence="7">Belongs to the binding-protein-dependent transport system permease family.</text>
</comment>
<organism evidence="9 10">
    <name type="scientific">Halodesulfovibrio spirochaetisodalis</name>
    <dbReference type="NCBI Taxonomy" id="1560234"/>
    <lineage>
        <taxon>Bacteria</taxon>
        <taxon>Pseudomonadati</taxon>
        <taxon>Thermodesulfobacteriota</taxon>
        <taxon>Desulfovibrionia</taxon>
        <taxon>Desulfovibrionales</taxon>
        <taxon>Desulfovibrionaceae</taxon>
        <taxon>Halodesulfovibrio</taxon>
    </lineage>
</organism>
<keyword evidence="4 7" id="KW-0812">Transmembrane</keyword>
<sequence>MRHFSYFLRHALLAAGALFMATPFIVMLSTALKSQANIFSGSFSIIPEQWAASGNFGEVFTSLPIIQFMLNGALVTATIFCIQVLVAVPCAYALAKFDFKGRNILFNCVLWSLLIPPQAVAIPVFLELHSLGLLNSYSALILPWTISVLGIFLMRQFFMAIPDDIMDAARMDGMGEISILIRIMLPMAVPALTAFGILSFIAHWNDFFWPLICLQDVQYFTPPLGIAYFKTDDAGIKYGPLMAAACVITIPLLVVFLAARDKFIQGVSVQAGVK</sequence>
<dbReference type="CDD" id="cd06261">
    <property type="entry name" value="TM_PBP2"/>
    <property type="match status" value="1"/>
</dbReference>
<dbReference type="Pfam" id="PF00528">
    <property type="entry name" value="BPD_transp_1"/>
    <property type="match status" value="1"/>
</dbReference>
<dbReference type="OrthoDB" id="369039at2"/>
<feature type="domain" description="ABC transmembrane type-1" evidence="8">
    <location>
        <begin position="69"/>
        <end position="259"/>
    </location>
</feature>
<protein>
    <submittedName>
        <fullName evidence="9">Sugar ABC transporter permease</fullName>
    </submittedName>
</protein>
<dbReference type="PANTHER" id="PTHR43744:SF12">
    <property type="entry name" value="ABC TRANSPORTER PERMEASE PROTEIN MG189-RELATED"/>
    <property type="match status" value="1"/>
</dbReference>
<comment type="subcellular location">
    <subcellularLocation>
        <location evidence="1 7">Cell membrane</location>
        <topology evidence="1 7">Multi-pass membrane protein</topology>
    </subcellularLocation>
</comment>
<dbReference type="PATRIC" id="fig|1560234.3.peg.435"/>
<dbReference type="Proteomes" id="UP000091979">
    <property type="component" value="Unassembled WGS sequence"/>
</dbReference>
<feature type="transmembrane region" description="Helical" evidence="7">
    <location>
        <begin position="137"/>
        <end position="158"/>
    </location>
</feature>
<evidence type="ECO:0000256" key="4">
    <source>
        <dbReference type="ARBA" id="ARBA00022692"/>
    </source>
</evidence>
<evidence type="ECO:0000313" key="10">
    <source>
        <dbReference type="Proteomes" id="UP000091979"/>
    </source>
</evidence>
<evidence type="ECO:0000256" key="6">
    <source>
        <dbReference type="ARBA" id="ARBA00023136"/>
    </source>
</evidence>
<dbReference type="InterPro" id="IPR035906">
    <property type="entry name" value="MetI-like_sf"/>
</dbReference>
<evidence type="ECO:0000259" key="8">
    <source>
        <dbReference type="PROSITE" id="PS50928"/>
    </source>
</evidence>
<reference evidence="9 10" key="1">
    <citation type="submission" date="2015-01" db="EMBL/GenBank/DDBJ databases">
        <title>Desulfovibrio sp. JC271 draft genome sequence.</title>
        <authorList>
            <person name="Shivani Y."/>
            <person name="Subhash Y."/>
            <person name="Sasikala C."/>
            <person name="Ramana C.V."/>
        </authorList>
    </citation>
    <scope>NUCLEOTIDE SEQUENCE [LARGE SCALE GENOMIC DNA]</scope>
    <source>
        <strain evidence="9 10">JC271</strain>
    </source>
</reference>
<dbReference type="AlphaFoldDB" id="A0A1B7XDK7"/>
<evidence type="ECO:0000256" key="1">
    <source>
        <dbReference type="ARBA" id="ARBA00004651"/>
    </source>
</evidence>
<gene>
    <name evidence="9" type="ORF">SP90_08085</name>
</gene>
<evidence type="ECO:0000256" key="2">
    <source>
        <dbReference type="ARBA" id="ARBA00022448"/>
    </source>
</evidence>
<evidence type="ECO:0000256" key="3">
    <source>
        <dbReference type="ARBA" id="ARBA00022475"/>
    </source>
</evidence>
<evidence type="ECO:0000313" key="9">
    <source>
        <dbReference type="EMBL" id="OBQ52128.1"/>
    </source>
</evidence>
<keyword evidence="10" id="KW-1185">Reference proteome</keyword>
<dbReference type="InterPro" id="IPR000515">
    <property type="entry name" value="MetI-like"/>
</dbReference>
<keyword evidence="6 7" id="KW-0472">Membrane</keyword>
<dbReference type="STRING" id="1560234.SP90_08085"/>
<dbReference type="PANTHER" id="PTHR43744">
    <property type="entry name" value="ABC TRANSPORTER PERMEASE PROTEIN MG189-RELATED-RELATED"/>
    <property type="match status" value="1"/>
</dbReference>
<feature type="transmembrane region" description="Helical" evidence="7">
    <location>
        <begin position="12"/>
        <end position="32"/>
    </location>
</feature>
<dbReference type="Gene3D" id="1.10.3720.10">
    <property type="entry name" value="MetI-like"/>
    <property type="match status" value="1"/>
</dbReference>
<evidence type="ECO:0000256" key="7">
    <source>
        <dbReference type="RuleBase" id="RU363032"/>
    </source>
</evidence>
<keyword evidence="5 7" id="KW-1133">Transmembrane helix</keyword>
<dbReference type="SUPFAM" id="SSF161098">
    <property type="entry name" value="MetI-like"/>
    <property type="match status" value="1"/>
</dbReference>
<accession>A0A1B7XDK7</accession>